<evidence type="ECO:0000313" key="1">
    <source>
        <dbReference type="EMBL" id="OKA30481.1"/>
    </source>
</evidence>
<dbReference type="EMBL" id="MPON01000037">
    <property type="protein sequence ID" value="OKA30481.1"/>
    <property type="molecule type" value="Genomic_DNA"/>
</dbReference>
<dbReference type="Proteomes" id="UP000186535">
    <property type="component" value="Unassembled WGS sequence"/>
</dbReference>
<sequence>MVIHLEIEQDSDKYFKSEQFSEALGIAWRYGSKRHMFSVRHIDPEVVNRYAELIPGDLKVTSNYRKDKDYVQWECNINLQHPFFLKMVELGWKPLFEQDRVYPKGEFDEDTFVKSYIRLHHDIGTTRVKVRESYFIKPRLRIHGSTDVLENIGNLLLNRIGIKKKKIQTDHKVQRAKTIHYQSKFEVPKILEFVGAAESLEKFNSFDLGYQEVAT</sequence>
<gene>
    <name evidence="1" type="ORF">BJR07_29885</name>
</gene>
<proteinExistence type="predicted"/>
<protein>
    <submittedName>
        <fullName evidence="1">Uncharacterized protein</fullName>
    </submittedName>
</protein>
<comment type="caution">
    <text evidence="1">The sequence shown here is derived from an EMBL/GenBank/DDBJ whole genome shotgun (WGS) entry which is preliminary data.</text>
</comment>
<evidence type="ECO:0000313" key="2">
    <source>
        <dbReference type="Proteomes" id="UP000186535"/>
    </source>
</evidence>
<reference evidence="1 2" key="1">
    <citation type="submission" date="2016-11" db="EMBL/GenBank/DDBJ databases">
        <title>Identification of Bacillus cereus isolated from egg-white.</title>
        <authorList>
            <person name="Soni A."/>
            <person name="Oey I."/>
            <person name="Silcock P."/>
            <person name="Bremer P."/>
        </authorList>
    </citation>
    <scope>NUCLEOTIDE SEQUENCE [LARGE SCALE GENOMIC DNA]</scope>
    <source>
        <strain evidence="1 2">NZAS03</strain>
    </source>
</reference>
<name>A0A1C4DTV2_BACCE</name>
<dbReference type="AlphaFoldDB" id="A0A1C4DTV2"/>
<dbReference type="RefSeq" id="WP_073519169.1">
    <property type="nucleotide sequence ID" value="NZ_MPOM01000070.1"/>
</dbReference>
<organism evidence="1 2">
    <name type="scientific">Bacillus cereus</name>
    <dbReference type="NCBI Taxonomy" id="1396"/>
    <lineage>
        <taxon>Bacteria</taxon>
        <taxon>Bacillati</taxon>
        <taxon>Bacillota</taxon>
        <taxon>Bacilli</taxon>
        <taxon>Bacillales</taxon>
        <taxon>Bacillaceae</taxon>
        <taxon>Bacillus</taxon>
        <taxon>Bacillus cereus group</taxon>
    </lineage>
</organism>
<accession>A0A1C4DTV2</accession>